<organism evidence="1">
    <name type="scientific">Photinus pyralis</name>
    <name type="common">Common eastern firefly</name>
    <name type="synonym">Lampyris pyralis</name>
    <dbReference type="NCBI Taxonomy" id="7054"/>
    <lineage>
        <taxon>Eukaryota</taxon>
        <taxon>Metazoa</taxon>
        <taxon>Ecdysozoa</taxon>
        <taxon>Arthropoda</taxon>
        <taxon>Hexapoda</taxon>
        <taxon>Insecta</taxon>
        <taxon>Pterygota</taxon>
        <taxon>Neoptera</taxon>
        <taxon>Endopterygota</taxon>
        <taxon>Coleoptera</taxon>
        <taxon>Polyphaga</taxon>
        <taxon>Elateriformia</taxon>
        <taxon>Elateroidea</taxon>
        <taxon>Lampyridae</taxon>
        <taxon>Lampyrinae</taxon>
        <taxon>Photinus</taxon>
    </lineage>
</organism>
<reference evidence="1" key="1">
    <citation type="journal article" date="2016" name="Sci. Rep.">
        <title>Molecular characterization of firefly nuptial gifts: a multi-omics approach sheds light on postcopulatory sexual selection.</title>
        <authorList>
            <person name="Al-Wathiqui N."/>
            <person name="Fallon T.R."/>
            <person name="South A."/>
            <person name="Weng J.K."/>
            <person name="Lewis S.M."/>
        </authorList>
    </citation>
    <scope>NUCLEOTIDE SEQUENCE</scope>
</reference>
<proteinExistence type="predicted"/>
<sequence>MVIDSSAVWNTPQHTQLFVLPFPGHSVIKAHVDDVFISKNNLNHINLKHSLKHYLRNLFTLMIWVENEVEKDTLSAPRHISTVKTKPIIVEFFSPCSYTTDTFSKLSL</sequence>
<evidence type="ECO:0000313" key="1">
    <source>
        <dbReference type="EMBL" id="JAV92331.1"/>
    </source>
</evidence>
<dbReference type="EMBL" id="GEZM01013763">
    <property type="protein sequence ID" value="JAV92331.1"/>
    <property type="molecule type" value="Transcribed_RNA"/>
</dbReference>
<protein>
    <submittedName>
        <fullName evidence="1">Uncharacterized protein</fullName>
    </submittedName>
</protein>
<name>A0A1Y1N357_PHOPY</name>
<accession>A0A1Y1N357</accession>
<dbReference type="AlphaFoldDB" id="A0A1Y1N357"/>